<dbReference type="Proteomes" id="UP000283003">
    <property type="component" value="Unassembled WGS sequence"/>
</dbReference>
<evidence type="ECO:0000256" key="6">
    <source>
        <dbReference type="ARBA" id="ARBA00008480"/>
    </source>
</evidence>
<dbReference type="GO" id="GO:0050518">
    <property type="term" value="F:2-C-methyl-D-erythritol 4-phosphate cytidylyltransferase activity"/>
    <property type="evidence" value="ECO:0007669"/>
    <property type="project" value="UniProtKB-UniRule"/>
</dbReference>
<evidence type="ECO:0000256" key="13">
    <source>
        <dbReference type="ARBA" id="ARBA00023268"/>
    </source>
</evidence>
<dbReference type="HAMAP" id="MF_00108">
    <property type="entry name" value="IspD"/>
    <property type="match status" value="1"/>
</dbReference>
<dbReference type="InterPro" id="IPR018294">
    <property type="entry name" value="ISPD_synthase_CS"/>
</dbReference>
<evidence type="ECO:0000256" key="3">
    <source>
        <dbReference type="ARBA" id="ARBA00001968"/>
    </source>
</evidence>
<dbReference type="FunFam" id="3.30.1330.50:FF:000001">
    <property type="entry name" value="2-C-methyl-D-erythritol 2,4-cyclodiphosphate synthase"/>
    <property type="match status" value="1"/>
</dbReference>
<comment type="similarity">
    <text evidence="7">Belongs to the IspD/TarI cytidylyltransferase family. IspD subfamily.</text>
</comment>
<evidence type="ECO:0000256" key="8">
    <source>
        <dbReference type="ARBA" id="ARBA00022679"/>
    </source>
</evidence>
<organism evidence="16 17">
    <name type="scientific">Croceicoccus ponticola</name>
    <dbReference type="NCBI Taxonomy" id="2217664"/>
    <lineage>
        <taxon>Bacteria</taxon>
        <taxon>Pseudomonadati</taxon>
        <taxon>Pseudomonadota</taxon>
        <taxon>Alphaproteobacteria</taxon>
        <taxon>Sphingomonadales</taxon>
        <taxon>Erythrobacteraceae</taxon>
        <taxon>Croceicoccus</taxon>
    </lineage>
</organism>
<proteinExistence type="inferred from homology"/>
<feature type="binding site" evidence="14">
    <location>
        <begin position="266"/>
        <end position="267"/>
    </location>
    <ligand>
        <name>4-CDP-2-C-methyl-D-erythritol 2-phosphate</name>
        <dbReference type="ChEBI" id="CHEBI:57919"/>
    </ligand>
</feature>
<dbReference type="InterPro" id="IPR003526">
    <property type="entry name" value="MECDP_synthase"/>
</dbReference>
<evidence type="ECO:0000256" key="9">
    <source>
        <dbReference type="ARBA" id="ARBA00022695"/>
    </source>
</evidence>
<evidence type="ECO:0000259" key="15">
    <source>
        <dbReference type="Pfam" id="PF02542"/>
    </source>
</evidence>
<feature type="binding site" evidence="14">
    <location>
        <position position="240"/>
    </location>
    <ligand>
        <name>a divalent metal cation</name>
        <dbReference type="ChEBI" id="CHEBI:60240"/>
    </ligand>
</feature>
<comment type="caution">
    <text evidence="14">Lacks conserved residue(s) required for the propagation of feature annotation.</text>
</comment>
<evidence type="ECO:0000256" key="11">
    <source>
        <dbReference type="ARBA" id="ARBA00023229"/>
    </source>
</evidence>
<evidence type="ECO:0000256" key="10">
    <source>
        <dbReference type="ARBA" id="ARBA00022723"/>
    </source>
</evidence>
<evidence type="ECO:0000256" key="12">
    <source>
        <dbReference type="ARBA" id="ARBA00023239"/>
    </source>
</evidence>
<dbReference type="CDD" id="cd00554">
    <property type="entry name" value="MECDP_synthase"/>
    <property type="match status" value="1"/>
</dbReference>
<comment type="function">
    <text evidence="14">Bifunctional enzyme that catalyzes the formation of 4-diphosphocytidyl-2-C-methyl-D-erythritol from CTP and 2-C-methyl-D-erythritol 4-phosphate (MEP) (IspD), and catalyzes the conversion of 4-diphosphocytidyl-2-C-methyl-D-erythritol 2-phosphate (CDP-ME2P) to 2-C-methyl-D-erythritol 2,4-cyclodiphosphate (ME-CPP) with a corresponding release of cytidine 5-monophosphate (CMP) (IspF).</text>
</comment>
<dbReference type="EMBL" id="RXOL01000001">
    <property type="protein sequence ID" value="RVQ69166.1"/>
    <property type="molecule type" value="Genomic_DNA"/>
</dbReference>
<comment type="catalytic activity">
    <reaction evidence="2 14">
        <text>2-C-methyl-D-erythritol 4-phosphate + CTP + H(+) = 4-CDP-2-C-methyl-D-erythritol + diphosphate</text>
        <dbReference type="Rhea" id="RHEA:13429"/>
        <dbReference type="ChEBI" id="CHEBI:15378"/>
        <dbReference type="ChEBI" id="CHEBI:33019"/>
        <dbReference type="ChEBI" id="CHEBI:37563"/>
        <dbReference type="ChEBI" id="CHEBI:57823"/>
        <dbReference type="ChEBI" id="CHEBI:58262"/>
        <dbReference type="EC" id="2.7.7.60"/>
    </reaction>
</comment>
<feature type="site" description="Transition state stabilizer" evidence="14">
    <location>
        <position position="266"/>
    </location>
</feature>
<feature type="site" description="Transition state stabilizer" evidence="14">
    <location>
        <position position="365"/>
    </location>
</feature>
<feature type="binding site" evidence="14">
    <location>
        <position position="274"/>
    </location>
    <ligand>
        <name>a divalent metal cation</name>
        <dbReference type="ChEBI" id="CHEBI:60240"/>
    </ligand>
</feature>
<keyword evidence="17" id="KW-1185">Reference proteome</keyword>
<dbReference type="EC" id="4.6.1.12" evidence="14"/>
<keyword evidence="11 14" id="KW-0414">Isoprene biosynthesis</keyword>
<feature type="binding site" evidence="14">
    <location>
        <begin position="240"/>
        <end position="242"/>
    </location>
    <ligand>
        <name>4-CDP-2-C-methyl-D-erythritol 2-phosphate</name>
        <dbReference type="ChEBI" id="CHEBI:57919"/>
    </ligand>
</feature>
<dbReference type="NCBIfam" id="TIGR00151">
    <property type="entry name" value="ispF"/>
    <property type="match status" value="1"/>
</dbReference>
<keyword evidence="8 14" id="KW-0808">Transferase</keyword>
<dbReference type="RefSeq" id="WP_127611355.1">
    <property type="nucleotide sequence ID" value="NZ_RXOL01000001.1"/>
</dbReference>
<dbReference type="Pfam" id="PF01128">
    <property type="entry name" value="IspD"/>
    <property type="match status" value="1"/>
</dbReference>
<evidence type="ECO:0000256" key="14">
    <source>
        <dbReference type="HAMAP-Rule" id="MF_01520"/>
    </source>
</evidence>
<dbReference type="UniPathway" id="UPA00056">
    <property type="reaction ID" value="UER00093"/>
</dbReference>
<dbReference type="Gene3D" id="3.30.1330.50">
    <property type="entry name" value="2-C-methyl-D-erythritol 2,4-cyclodiphosphate synthase"/>
    <property type="match status" value="1"/>
</dbReference>
<dbReference type="GO" id="GO:0008685">
    <property type="term" value="F:2-C-methyl-D-erythritol 2,4-cyclodiphosphate synthase activity"/>
    <property type="evidence" value="ECO:0007669"/>
    <property type="project" value="UniProtKB-UniRule"/>
</dbReference>
<keyword evidence="9 14" id="KW-0548">Nucleotidyltransferase</keyword>
<dbReference type="EC" id="2.7.7.60" evidence="14"/>
<keyword evidence="12 14" id="KW-0456">Lyase</keyword>
<evidence type="ECO:0000313" key="16">
    <source>
        <dbReference type="EMBL" id="RVQ69166.1"/>
    </source>
</evidence>
<feature type="binding site" evidence="14">
    <location>
        <position position="242"/>
    </location>
    <ligand>
        <name>a divalent metal cation</name>
        <dbReference type="ChEBI" id="CHEBI:60240"/>
    </ligand>
</feature>
<dbReference type="InterPro" id="IPR026596">
    <property type="entry name" value="IspD/F"/>
</dbReference>
<dbReference type="PROSITE" id="PS01295">
    <property type="entry name" value="ISPD"/>
    <property type="match status" value="1"/>
</dbReference>
<feature type="site" description="Transition state stabilizer" evidence="14">
    <location>
        <position position="30"/>
    </location>
</feature>
<comment type="catalytic activity">
    <reaction evidence="1 14">
        <text>4-CDP-2-C-methyl-D-erythritol 2-phosphate = 2-C-methyl-D-erythritol 2,4-cyclic diphosphate + CMP</text>
        <dbReference type="Rhea" id="RHEA:23864"/>
        <dbReference type="ChEBI" id="CHEBI:57919"/>
        <dbReference type="ChEBI" id="CHEBI:58483"/>
        <dbReference type="ChEBI" id="CHEBI:60377"/>
        <dbReference type="EC" id="4.6.1.12"/>
    </reaction>
</comment>
<protein>
    <recommendedName>
        <fullName evidence="14">Bifunctional enzyme IspD/IspF</fullName>
    </recommendedName>
    <domain>
        <recommendedName>
            <fullName evidence="14">2-C-methyl-D-erythritol 4-phosphate cytidylyltransferase</fullName>
            <ecNumber evidence="14">2.7.7.60</ecNumber>
        </recommendedName>
        <alternativeName>
            <fullName evidence="14">4-diphosphocytidyl-2C-methyl-D-erythritol synthase</fullName>
        </alternativeName>
        <alternativeName>
            <fullName evidence="14">MEP cytidylyltransferase</fullName>
            <shortName evidence="14">MCT</shortName>
        </alternativeName>
    </domain>
    <domain>
        <recommendedName>
            <fullName evidence="14">2-C-methyl-D-erythritol 2,4-cyclodiphosphate synthase</fullName>
            <shortName evidence="14">MECDP-synthase</shortName>
            <shortName evidence="14">MECPP-synthase</shortName>
            <shortName evidence="14">MECPS</shortName>
            <ecNumber evidence="14">4.6.1.12</ecNumber>
        </recommendedName>
    </domain>
</protein>
<dbReference type="GO" id="GO:0046872">
    <property type="term" value="F:metal ion binding"/>
    <property type="evidence" value="ECO:0007669"/>
    <property type="project" value="UniProtKB-KW"/>
</dbReference>
<feature type="domain" description="2-C-methyl-D-erythritol 2,4-cyclodiphosphate synthase" evidence="15">
    <location>
        <begin position="233"/>
        <end position="386"/>
    </location>
</feature>
<comment type="similarity">
    <text evidence="14">In the N-terminal section; belongs to the IspD/TarI cytidylyltransferase family. IspD subfamily.</text>
</comment>
<dbReference type="Pfam" id="PF02542">
    <property type="entry name" value="YgbB"/>
    <property type="match status" value="1"/>
</dbReference>
<dbReference type="SUPFAM" id="SSF69765">
    <property type="entry name" value="IpsF-like"/>
    <property type="match status" value="1"/>
</dbReference>
<accession>A0A437H0R8</accession>
<dbReference type="HAMAP" id="MF_01520">
    <property type="entry name" value="IspDF"/>
    <property type="match status" value="1"/>
</dbReference>
<evidence type="ECO:0000256" key="7">
    <source>
        <dbReference type="ARBA" id="ARBA00009789"/>
    </source>
</evidence>
<gene>
    <name evidence="14" type="primary">ispDF</name>
    <name evidence="16" type="ORF">EKN06_02900</name>
</gene>
<feature type="site" description="Positions MEP for the nucleophilic attack" evidence="14">
    <location>
        <position position="214"/>
    </location>
</feature>
<dbReference type="NCBIfam" id="TIGR00453">
    <property type="entry name" value="ispD"/>
    <property type="match status" value="1"/>
</dbReference>
<dbReference type="AlphaFoldDB" id="A0A437H0R8"/>
<comment type="similarity">
    <text evidence="14">In the C-terminal section; belongs to the IspF family.</text>
</comment>
<comment type="similarity">
    <text evidence="6">Belongs to the IspF family.</text>
</comment>
<evidence type="ECO:0000256" key="1">
    <source>
        <dbReference type="ARBA" id="ARBA00000200"/>
    </source>
</evidence>
<feature type="site" description="Positions MEP for the nucleophilic attack" evidence="14">
    <location>
        <position position="159"/>
    </location>
</feature>
<feature type="binding site" evidence="14">
    <location>
        <begin position="364"/>
        <end position="367"/>
    </location>
    <ligand>
        <name>4-CDP-2-C-methyl-D-erythritol 2-phosphate</name>
        <dbReference type="ChEBI" id="CHEBI:57919"/>
    </ligand>
</feature>
<feature type="region of interest" description="2-C-methyl-D-erythritol 2,4-cyclodiphosphate synthase" evidence="14">
    <location>
        <begin position="234"/>
        <end position="389"/>
    </location>
</feature>
<name>A0A437H0R8_9SPHN</name>
<dbReference type="PANTHER" id="PTHR43181:SF1">
    <property type="entry name" value="2-C-METHYL-D-ERYTHRITOL 2,4-CYCLODIPHOSPHATE SYNTHASE, CHLOROPLASTIC"/>
    <property type="match status" value="1"/>
</dbReference>
<dbReference type="FunFam" id="3.90.550.10:FF:000003">
    <property type="entry name" value="2-C-methyl-D-erythritol 4-phosphate cytidylyltransferase"/>
    <property type="match status" value="1"/>
</dbReference>
<dbReference type="NCBIfam" id="NF006899">
    <property type="entry name" value="PRK09382.1"/>
    <property type="match status" value="1"/>
</dbReference>
<dbReference type="InterPro" id="IPR036571">
    <property type="entry name" value="MECDP_synthase_sf"/>
</dbReference>
<evidence type="ECO:0000256" key="5">
    <source>
        <dbReference type="ARBA" id="ARBA00004787"/>
    </source>
</evidence>
<dbReference type="InterPro" id="IPR020555">
    <property type="entry name" value="MECDP_synthase_CS"/>
</dbReference>
<feature type="binding site" evidence="14">
    <location>
        <position position="374"/>
    </location>
    <ligand>
        <name>4-CDP-2-C-methyl-D-erythritol 2-phosphate</name>
        <dbReference type="ChEBI" id="CHEBI:57919"/>
    </ligand>
</feature>
<feature type="region of interest" description="2-C-methyl-D-erythritol 4-phosphate cytidylyltransferase" evidence="14">
    <location>
        <begin position="1"/>
        <end position="234"/>
    </location>
</feature>
<dbReference type="PROSITE" id="PS01350">
    <property type="entry name" value="ISPF"/>
    <property type="match status" value="1"/>
</dbReference>
<dbReference type="HAMAP" id="MF_00107">
    <property type="entry name" value="IspF"/>
    <property type="match status" value="1"/>
</dbReference>
<dbReference type="OrthoDB" id="9804336at2"/>
<evidence type="ECO:0000256" key="2">
    <source>
        <dbReference type="ARBA" id="ARBA00001282"/>
    </source>
</evidence>
<dbReference type="GO" id="GO:0019288">
    <property type="term" value="P:isopentenyl diphosphate biosynthetic process, methylerythritol 4-phosphate pathway"/>
    <property type="evidence" value="ECO:0007669"/>
    <property type="project" value="UniProtKB-UniRule"/>
</dbReference>
<dbReference type="InterPro" id="IPR001228">
    <property type="entry name" value="IspD"/>
</dbReference>
<keyword evidence="10 14" id="KW-0479">Metal-binding</keyword>
<dbReference type="PANTHER" id="PTHR43181">
    <property type="entry name" value="2-C-METHYL-D-ERYTHRITOL 2,4-CYCLODIPHOSPHATE SYNTHASE, CHLOROPLASTIC"/>
    <property type="match status" value="1"/>
</dbReference>
<comment type="pathway">
    <text evidence="5 14">Isoprenoid biosynthesis; isopentenyl diphosphate biosynthesis via DXP pathway; isopentenyl diphosphate from 1-deoxy-D-xylulose 5-phosphate: step 2/6.</text>
</comment>
<dbReference type="GO" id="GO:0016114">
    <property type="term" value="P:terpenoid biosynthetic process"/>
    <property type="evidence" value="ECO:0007669"/>
    <property type="project" value="InterPro"/>
</dbReference>
<dbReference type="CDD" id="cd02516">
    <property type="entry name" value="CDP-ME_synthetase"/>
    <property type="match status" value="1"/>
</dbReference>
<feature type="binding site" evidence="14">
    <location>
        <begin position="288"/>
        <end position="290"/>
    </location>
    <ligand>
        <name>4-CDP-2-C-methyl-D-erythritol 2-phosphate</name>
        <dbReference type="ChEBI" id="CHEBI:57919"/>
    </ligand>
</feature>
<dbReference type="InterPro" id="IPR034683">
    <property type="entry name" value="IspD/TarI"/>
</dbReference>
<dbReference type="Gene3D" id="3.90.550.10">
    <property type="entry name" value="Spore Coat Polysaccharide Biosynthesis Protein SpsA, Chain A"/>
    <property type="match status" value="1"/>
</dbReference>
<sequence length="389" mass="40748">MIANEDPSAQTVAIVVAAGRGERAGSGLPKQYRAVAGRSLVAHCLSAFTGHPAIDRVICVIGEGQEAMFAQAISPLPIPQFEIGGAERRDSVANALAAIVRDGGANNVLVHDAARPFCPASVIDALIAALADHDGAVPALPVVDTLARGADDLGDTVPRDGLWRIQTPQAFRFETLLHAHRKWPSDREATDDAQMVRAIGGKVAIVEGHAMLEKLTHPADFARADAARGPTPLRIGSGYDVHRLVPGEGLWLCGVHIAHDRTLSGHSDADVALHALTDAILGAAALGDIGQHFPPSDSRWKGAASHIFLSHAASLARDAGYAIANADITIICEAPKVGPHRDVMRARIAELLNVDIGSISVKATTTERLGFTGRGEGIAAQAQVLLCTK</sequence>
<comment type="caution">
    <text evidence="16">The sequence shown here is derived from an EMBL/GenBank/DDBJ whole genome shotgun (WGS) entry which is preliminary data.</text>
</comment>
<dbReference type="SUPFAM" id="SSF53448">
    <property type="entry name" value="Nucleotide-diphospho-sugar transferases"/>
    <property type="match status" value="1"/>
</dbReference>
<feature type="binding site" evidence="14">
    <location>
        <position position="371"/>
    </location>
    <ligand>
        <name>4-CDP-2-C-methyl-D-erythritol 2-phosphate</name>
        <dbReference type="ChEBI" id="CHEBI:57919"/>
    </ligand>
</feature>
<evidence type="ECO:0000256" key="4">
    <source>
        <dbReference type="ARBA" id="ARBA00004709"/>
    </source>
</evidence>
<evidence type="ECO:0000313" key="17">
    <source>
        <dbReference type="Proteomes" id="UP000283003"/>
    </source>
</evidence>
<reference evidence="16 17" key="1">
    <citation type="submission" date="2018-12" db="EMBL/GenBank/DDBJ databases">
        <title>Croceicoccus ponticola sp. nov., a lipolytic bacterium isolated from seawater.</title>
        <authorList>
            <person name="Yoon J.-H."/>
        </authorList>
    </citation>
    <scope>NUCLEOTIDE SEQUENCE [LARGE SCALE GENOMIC DNA]</scope>
    <source>
        <strain evidence="16 17">GM-16</strain>
    </source>
</reference>
<keyword evidence="13 14" id="KW-0511">Multifunctional enzyme</keyword>
<feature type="site" description="Transition state stabilizer" evidence="14">
    <location>
        <position position="23"/>
    </location>
</feature>
<dbReference type="InterPro" id="IPR029044">
    <property type="entry name" value="Nucleotide-diphossugar_trans"/>
</dbReference>
<comment type="pathway">
    <text evidence="4 14">Isoprenoid biosynthesis; isopentenyl diphosphate biosynthesis via DXP pathway; isopentenyl diphosphate from 1-deoxy-D-xylulose 5-phosphate: step 4/6.</text>
</comment>
<comment type="cofactor">
    <cofactor evidence="3 14">
        <name>a divalent metal cation</name>
        <dbReference type="ChEBI" id="CHEBI:60240"/>
    </cofactor>
</comment>